<reference evidence="1" key="1">
    <citation type="submission" date="2012-05" db="EMBL/GenBank/DDBJ databases">
        <authorList>
            <person name="Krishnakumar V."/>
            <person name="Cheung F."/>
            <person name="Xiao Y."/>
            <person name="Chan A."/>
            <person name="Moskal W.A."/>
            <person name="Town C.D."/>
        </authorList>
    </citation>
    <scope>NUCLEOTIDE SEQUENCE</scope>
</reference>
<dbReference type="AlphaFoldDB" id="I3SFY6"/>
<evidence type="ECO:0000313" key="1">
    <source>
        <dbReference type="EMBL" id="AFK39178.1"/>
    </source>
</evidence>
<proteinExistence type="evidence at transcript level"/>
<organism evidence="1">
    <name type="scientific">Lotus japonicus</name>
    <name type="common">Lotus corniculatus var. japonicus</name>
    <dbReference type="NCBI Taxonomy" id="34305"/>
    <lineage>
        <taxon>Eukaryota</taxon>
        <taxon>Viridiplantae</taxon>
        <taxon>Streptophyta</taxon>
        <taxon>Embryophyta</taxon>
        <taxon>Tracheophyta</taxon>
        <taxon>Spermatophyta</taxon>
        <taxon>Magnoliopsida</taxon>
        <taxon>eudicotyledons</taxon>
        <taxon>Gunneridae</taxon>
        <taxon>Pentapetalae</taxon>
        <taxon>rosids</taxon>
        <taxon>fabids</taxon>
        <taxon>Fabales</taxon>
        <taxon>Fabaceae</taxon>
        <taxon>Papilionoideae</taxon>
        <taxon>50 kb inversion clade</taxon>
        <taxon>NPAAA clade</taxon>
        <taxon>Hologalegina</taxon>
        <taxon>robinioid clade</taxon>
        <taxon>Loteae</taxon>
        <taxon>Lotus</taxon>
    </lineage>
</organism>
<sequence>MICNRITHLNIKNIFRRVSADKKISDPFQRILCRIQLANSVHLISIFQNGP</sequence>
<protein>
    <submittedName>
        <fullName evidence="1">Uncharacterized protein</fullName>
    </submittedName>
</protein>
<dbReference type="EMBL" id="BT139383">
    <property type="protein sequence ID" value="AFK39178.1"/>
    <property type="molecule type" value="mRNA"/>
</dbReference>
<accession>I3SFY6</accession>
<name>I3SFY6_LOTJA</name>